<feature type="region of interest" description="Disordered" evidence="1">
    <location>
        <begin position="1"/>
        <end position="435"/>
    </location>
</feature>
<evidence type="ECO:0000256" key="1">
    <source>
        <dbReference type="SAM" id="MobiDB-lite"/>
    </source>
</evidence>
<feature type="region of interest" description="Disordered" evidence="1">
    <location>
        <begin position="542"/>
        <end position="594"/>
    </location>
</feature>
<feature type="region of interest" description="Disordered" evidence="1">
    <location>
        <begin position="766"/>
        <end position="790"/>
    </location>
</feature>
<feature type="compositionally biased region" description="Basic and acidic residues" evidence="1">
    <location>
        <begin position="36"/>
        <end position="48"/>
    </location>
</feature>
<dbReference type="Proteomes" id="UP000662783">
    <property type="component" value="Chromosome"/>
</dbReference>
<feature type="compositionally biased region" description="Polar residues" evidence="1">
    <location>
        <begin position="315"/>
        <end position="332"/>
    </location>
</feature>
<organism evidence="2 3">
    <name type="scientific">Fulvivirga lutea</name>
    <dbReference type="NCBI Taxonomy" id="2810512"/>
    <lineage>
        <taxon>Bacteria</taxon>
        <taxon>Pseudomonadati</taxon>
        <taxon>Bacteroidota</taxon>
        <taxon>Cytophagia</taxon>
        <taxon>Cytophagales</taxon>
        <taxon>Fulvivirgaceae</taxon>
        <taxon>Fulvivirga</taxon>
    </lineage>
</organism>
<feature type="compositionally biased region" description="Polar residues" evidence="1">
    <location>
        <begin position="137"/>
        <end position="159"/>
    </location>
</feature>
<evidence type="ECO:0000313" key="3">
    <source>
        <dbReference type="Proteomes" id="UP000662783"/>
    </source>
</evidence>
<name>A0A974WIS0_9BACT</name>
<feature type="compositionally biased region" description="Basic and acidic residues" evidence="1">
    <location>
        <begin position="246"/>
        <end position="257"/>
    </location>
</feature>
<dbReference type="EMBL" id="CP070608">
    <property type="protein sequence ID" value="QSE97892.1"/>
    <property type="molecule type" value="Genomic_DNA"/>
</dbReference>
<dbReference type="KEGG" id="fuv:JR347_02055"/>
<gene>
    <name evidence="2" type="ORF">JR347_02055</name>
</gene>
<feature type="region of interest" description="Disordered" evidence="1">
    <location>
        <begin position="619"/>
        <end position="648"/>
    </location>
</feature>
<evidence type="ECO:0000313" key="2">
    <source>
        <dbReference type="EMBL" id="QSE97892.1"/>
    </source>
</evidence>
<feature type="compositionally biased region" description="Basic and acidic residues" evidence="1">
    <location>
        <begin position="555"/>
        <end position="567"/>
    </location>
</feature>
<dbReference type="AlphaFoldDB" id="A0A974WIS0"/>
<dbReference type="RefSeq" id="WP_205722400.1">
    <property type="nucleotide sequence ID" value="NZ_CP070608.1"/>
</dbReference>
<feature type="compositionally biased region" description="Basic residues" evidence="1">
    <location>
        <begin position="173"/>
        <end position="190"/>
    </location>
</feature>
<feature type="compositionally biased region" description="Polar residues" evidence="1">
    <location>
        <begin position="350"/>
        <end position="375"/>
    </location>
</feature>
<sequence>MNERKNKENRRLKRRGDRARSNKSKLRQVRFKSRTRQGEKAYKGDITGRKVTRIKSSRLRSNANYAQPNPYAGRKRKTEASVAKKALSKARFTQRPSENAKKASGPPRTSTRPREKAWKGGVNGRALNKRTKRVTFTGKSNYQGGSVRSATRSSEQKATSGRVVPRSASGAYRVRKRKTPYSSFRPKKKWEKAFKGDITGRTFQTKRTTGRPGVQKPPKTKYTSPGRKGDQAYSGGFGGGYKSATRRPERAWKKDISGNKLRIRTSEGPKFDGPQFTPYPKNKSRRGDRAYKGKIKGGSYKSVSSRKERAGKKLSGSNPPGSGTSKGLSFQGNIKAGKPLKGGGSISGKRWNNSGKSITKANNAEQNQRARSFQGNIKAGKPLKGGGSISGIRWNNKGQSITKQNNSEQSQRVRSFQGNIKAGKPLKGGGSISGIRWNNKGQSITKQNNSEQSQRVRSFQGNLKQSKYKGGYYDALSSTYKGGEKRRFDYKRHPSADKKAIKVRFSKNKDDLAGYQGTLKQRKYKGGNFDALAGTYKGNQKRKFDYKKNPNAAKESLKVKEEQKNDRLAGNYQGTIKDSRKYKKNPAAADEALKKHAPNKNYFLGGNFTGRTKQTWKYKQNPNAADESLKNRPPQSGAQKGADFGGRTKVTWSVRKNPSTAKESLLGIAPSKETARGTAFKGRTKLAYNYKRNPNSVSEALKGRGPSKAAISASNYQGNIKMSKKSLQDRHPSLKYARGKNSATQEKEKLFSLKLLFAKIFKKNEGQPDNVKEKERAPRFDKREREIWYD</sequence>
<feature type="compositionally biased region" description="Polar residues" evidence="1">
    <location>
        <begin position="396"/>
        <end position="418"/>
    </location>
</feature>
<feature type="compositionally biased region" description="Basic residues" evidence="1">
    <location>
        <begin position="7"/>
        <end position="35"/>
    </location>
</feature>
<proteinExistence type="predicted"/>
<reference evidence="2" key="1">
    <citation type="submission" date="2021-02" db="EMBL/GenBank/DDBJ databases">
        <title>Fulvivirga sp. S481 isolated from sea water.</title>
        <authorList>
            <person name="Bae S.S."/>
            <person name="Baek K."/>
        </authorList>
    </citation>
    <scope>NUCLEOTIDE SEQUENCE</scope>
    <source>
        <strain evidence="2">S481</strain>
    </source>
</reference>
<keyword evidence="3" id="KW-1185">Reference proteome</keyword>
<accession>A0A974WIS0</accession>
<protein>
    <submittedName>
        <fullName evidence="2">Uncharacterized protein</fullName>
    </submittedName>
</protein>